<gene>
    <name evidence="1" type="ORF">KSX_89900</name>
</gene>
<comment type="caution">
    <text evidence="1">The sequence shown here is derived from an EMBL/GenBank/DDBJ whole genome shotgun (WGS) entry which is preliminary data.</text>
</comment>
<proteinExistence type="predicted"/>
<name>A0A8J3IDM9_9CHLR</name>
<evidence type="ECO:0000313" key="2">
    <source>
        <dbReference type="Proteomes" id="UP000612362"/>
    </source>
</evidence>
<protein>
    <submittedName>
        <fullName evidence="1">Uncharacterized protein</fullName>
    </submittedName>
</protein>
<dbReference type="RefSeq" id="WP_220199785.1">
    <property type="nucleotide sequence ID" value="NZ_BNJF01000009.1"/>
</dbReference>
<sequence length="83" mass="9779">MTKTQLNTGEFWRALILFRKNEATYKLALGQCLTHFVEQNQTHISRYELAENFFDVYLLRLASGRPQLRAVSKQTKMETIIEQ</sequence>
<evidence type="ECO:0000313" key="1">
    <source>
        <dbReference type="EMBL" id="GHO50827.1"/>
    </source>
</evidence>
<dbReference type="Proteomes" id="UP000612362">
    <property type="component" value="Unassembled WGS sequence"/>
</dbReference>
<reference evidence="1" key="1">
    <citation type="submission" date="2020-10" db="EMBL/GenBank/DDBJ databases">
        <title>Taxonomic study of unclassified bacteria belonging to the class Ktedonobacteria.</title>
        <authorList>
            <person name="Yabe S."/>
            <person name="Wang C.M."/>
            <person name="Zheng Y."/>
            <person name="Sakai Y."/>
            <person name="Cavaletti L."/>
            <person name="Monciardini P."/>
            <person name="Donadio S."/>
        </authorList>
    </citation>
    <scope>NUCLEOTIDE SEQUENCE</scope>
    <source>
        <strain evidence="1">SOSP1-1</strain>
    </source>
</reference>
<accession>A0A8J3IDM9</accession>
<keyword evidence="2" id="KW-1185">Reference proteome</keyword>
<organism evidence="1 2">
    <name type="scientific">Ktedonospora formicarum</name>
    <dbReference type="NCBI Taxonomy" id="2778364"/>
    <lineage>
        <taxon>Bacteria</taxon>
        <taxon>Bacillati</taxon>
        <taxon>Chloroflexota</taxon>
        <taxon>Ktedonobacteria</taxon>
        <taxon>Ktedonobacterales</taxon>
        <taxon>Ktedonobacteraceae</taxon>
        <taxon>Ktedonospora</taxon>
    </lineage>
</organism>
<dbReference type="EMBL" id="BNJF01000009">
    <property type="protein sequence ID" value="GHO50827.1"/>
    <property type="molecule type" value="Genomic_DNA"/>
</dbReference>
<dbReference type="AlphaFoldDB" id="A0A8J3IDM9"/>